<reference evidence="2" key="1">
    <citation type="submission" date="2015-10" db="EMBL/GenBank/DDBJ databases">
        <authorList>
            <person name="Lehtovirta-Morley L.E."/>
            <person name="Vieille C."/>
        </authorList>
    </citation>
    <scope>NUCLEOTIDE SEQUENCE [LARGE SCALE GENOMIC DNA]</scope>
</reference>
<name>A0A128A486_9ARCH</name>
<accession>A0A128A486</accession>
<evidence type="ECO:0000313" key="2">
    <source>
        <dbReference type="Proteomes" id="UP000196239"/>
    </source>
</evidence>
<proteinExistence type="predicted"/>
<dbReference type="Proteomes" id="UP000196239">
    <property type="component" value="Chromosome 1"/>
</dbReference>
<keyword evidence="2" id="KW-1185">Reference proteome</keyword>
<gene>
    <name evidence="1" type="ORF">NDEV_1409</name>
</gene>
<evidence type="ECO:0000313" key="1">
    <source>
        <dbReference type="EMBL" id="CUR52174.1"/>
    </source>
</evidence>
<dbReference type="AlphaFoldDB" id="A0A128A486"/>
<protein>
    <recommendedName>
        <fullName evidence="3">Roadblock/LAMTOR2 domain-containing protein</fullName>
    </recommendedName>
</protein>
<dbReference type="KEGG" id="ndv:NDEV_1409"/>
<dbReference type="EMBL" id="LN890280">
    <property type="protein sequence ID" value="CUR52174.1"/>
    <property type="molecule type" value="Genomic_DNA"/>
</dbReference>
<sequence>MSQSAQYLDKILKNVMHTDKQIRYATIFDNSGNEILTSVREGVEPFLNEVDTKETLHYAANAWKIRRTFEPKVGRGRYVLAVYDKLRRLTMPLGDKYLLMVTWGIDGGSAQIIEHLENMFSGDPTKDW</sequence>
<evidence type="ECO:0008006" key="3">
    <source>
        <dbReference type="Google" id="ProtNLM"/>
    </source>
</evidence>
<organism evidence="1 2">
    <name type="scientific">Nitrosotalea devaniterrae</name>
    <dbReference type="NCBI Taxonomy" id="1078905"/>
    <lineage>
        <taxon>Archaea</taxon>
        <taxon>Nitrososphaerota</taxon>
        <taxon>Nitrososphaeria</taxon>
        <taxon>Nitrosotaleales</taxon>
        <taxon>Nitrosotaleaceae</taxon>
        <taxon>Nitrosotalea</taxon>
    </lineage>
</organism>